<dbReference type="PANTHER" id="PTHR13409">
    <property type="entry name" value="MITOCHONDRIAL 39S RIBOSOMAL PROTEIN L51"/>
    <property type="match status" value="1"/>
</dbReference>
<dbReference type="Pfam" id="PF10244">
    <property type="entry name" value="MRP-L51"/>
    <property type="match status" value="1"/>
</dbReference>
<evidence type="ECO:0000256" key="6">
    <source>
        <dbReference type="ARBA" id="ARBA00023274"/>
    </source>
</evidence>
<organism evidence="9">
    <name type="scientific">Scylla olivacea</name>
    <name type="common">Orange mud crab</name>
    <name type="synonym">Cancer olivacea</name>
    <dbReference type="NCBI Taxonomy" id="85551"/>
    <lineage>
        <taxon>Eukaryota</taxon>
        <taxon>Metazoa</taxon>
        <taxon>Ecdysozoa</taxon>
        <taxon>Arthropoda</taxon>
        <taxon>Crustacea</taxon>
        <taxon>Multicrustacea</taxon>
        <taxon>Malacostraca</taxon>
        <taxon>Eumalacostraca</taxon>
        <taxon>Eucarida</taxon>
        <taxon>Decapoda</taxon>
        <taxon>Pleocyemata</taxon>
        <taxon>Brachyura</taxon>
        <taxon>Eubrachyura</taxon>
        <taxon>Portunoidea</taxon>
        <taxon>Portunidae</taxon>
        <taxon>Portuninae</taxon>
        <taxon>Scylla</taxon>
    </lineage>
</organism>
<comment type="similarity">
    <text evidence="2">Belongs to the mitochondrion-specific ribosomal protein mL51 family.</text>
</comment>
<dbReference type="GO" id="GO:0003735">
    <property type="term" value="F:structural constituent of ribosome"/>
    <property type="evidence" value="ECO:0007669"/>
    <property type="project" value="InterPro"/>
</dbReference>
<dbReference type="GO" id="GO:0006412">
    <property type="term" value="P:translation"/>
    <property type="evidence" value="ECO:0007669"/>
    <property type="project" value="TreeGrafter"/>
</dbReference>
<dbReference type="PANTHER" id="PTHR13409:SF0">
    <property type="entry name" value="LARGE RIBOSOMAL SUBUNIT PROTEIN ML51"/>
    <property type="match status" value="1"/>
</dbReference>
<dbReference type="EMBL" id="GDRN01077385">
    <property type="protein sequence ID" value="JAI62747.1"/>
    <property type="molecule type" value="Transcribed_RNA"/>
</dbReference>
<keyword evidence="6" id="KW-0687">Ribonucleoprotein</keyword>
<dbReference type="AlphaFoldDB" id="A0A0P4WB25"/>
<evidence type="ECO:0000256" key="7">
    <source>
        <dbReference type="ARBA" id="ARBA00035182"/>
    </source>
</evidence>
<keyword evidence="3" id="KW-0809">Transit peptide</keyword>
<reference evidence="9" key="1">
    <citation type="submission" date="2015-09" db="EMBL/GenBank/DDBJ databases">
        <title>Scylla olivacea transcriptome.</title>
        <authorList>
            <person name="Ikhwanuddin M."/>
        </authorList>
    </citation>
    <scope>NUCLEOTIDE SEQUENCE</scope>
</reference>
<name>A0A0P4WB25_SCYOL</name>
<sequence>MACAVKSLLGSLSRVATPLYGAAVAAAAAARTSQAWTPLVTSVRHRYHWQKMKKGPLLRNYGQNDMLHNKGLMPHIEHHKRLPIPLYRPKNNWAEKRALFGQNDYIDILGPGNLHPTKTAYSVPAWLRGFKGNEYQMLLRKKKLFGQQMALYRPSKRREMDKRIVWLYKYLNFKTKDYMWRKA</sequence>
<evidence type="ECO:0000313" key="9">
    <source>
        <dbReference type="EMBL" id="JAI62747.1"/>
    </source>
</evidence>
<accession>A0A0P4WB25</accession>
<protein>
    <recommendedName>
        <fullName evidence="7">Large ribosomal subunit protein mL51</fullName>
    </recommendedName>
    <alternativeName>
        <fullName evidence="8">39S ribosomal protein L51, mitochondrial</fullName>
    </alternativeName>
</protein>
<evidence type="ECO:0000256" key="5">
    <source>
        <dbReference type="ARBA" id="ARBA00023128"/>
    </source>
</evidence>
<comment type="subcellular location">
    <subcellularLocation>
        <location evidence="1">Mitochondrion</location>
    </subcellularLocation>
</comment>
<keyword evidence="4" id="KW-0689">Ribosomal protein</keyword>
<evidence type="ECO:0000256" key="4">
    <source>
        <dbReference type="ARBA" id="ARBA00022980"/>
    </source>
</evidence>
<evidence type="ECO:0000256" key="8">
    <source>
        <dbReference type="ARBA" id="ARBA00035419"/>
    </source>
</evidence>
<proteinExistence type="inferred from homology"/>
<evidence type="ECO:0000256" key="3">
    <source>
        <dbReference type="ARBA" id="ARBA00022946"/>
    </source>
</evidence>
<dbReference type="GO" id="GO:0005762">
    <property type="term" value="C:mitochondrial large ribosomal subunit"/>
    <property type="evidence" value="ECO:0007669"/>
    <property type="project" value="TreeGrafter"/>
</dbReference>
<evidence type="ECO:0000256" key="1">
    <source>
        <dbReference type="ARBA" id="ARBA00004173"/>
    </source>
</evidence>
<keyword evidence="5" id="KW-0496">Mitochondrion</keyword>
<evidence type="ECO:0000256" key="2">
    <source>
        <dbReference type="ARBA" id="ARBA00010972"/>
    </source>
</evidence>
<dbReference type="InterPro" id="IPR019373">
    <property type="entry name" value="Ribosomal_mL51"/>
</dbReference>